<organism evidence="2 3">
    <name type="scientific">Tanacetum coccineum</name>
    <dbReference type="NCBI Taxonomy" id="301880"/>
    <lineage>
        <taxon>Eukaryota</taxon>
        <taxon>Viridiplantae</taxon>
        <taxon>Streptophyta</taxon>
        <taxon>Embryophyta</taxon>
        <taxon>Tracheophyta</taxon>
        <taxon>Spermatophyta</taxon>
        <taxon>Magnoliopsida</taxon>
        <taxon>eudicotyledons</taxon>
        <taxon>Gunneridae</taxon>
        <taxon>Pentapetalae</taxon>
        <taxon>asterids</taxon>
        <taxon>campanulids</taxon>
        <taxon>Asterales</taxon>
        <taxon>Asteraceae</taxon>
        <taxon>Asteroideae</taxon>
        <taxon>Anthemideae</taxon>
        <taxon>Anthemidinae</taxon>
        <taxon>Tanacetum</taxon>
    </lineage>
</organism>
<dbReference type="EMBL" id="BQNB010020662">
    <property type="protein sequence ID" value="GJT98310.1"/>
    <property type="molecule type" value="Genomic_DNA"/>
</dbReference>
<feature type="compositionally biased region" description="Basic and acidic residues" evidence="1">
    <location>
        <begin position="35"/>
        <end position="45"/>
    </location>
</feature>
<gene>
    <name evidence="2" type="ORF">Tco_1093828</name>
</gene>
<feature type="region of interest" description="Disordered" evidence="1">
    <location>
        <begin position="1"/>
        <end position="66"/>
    </location>
</feature>
<comment type="caution">
    <text evidence="2">The sequence shown here is derived from an EMBL/GenBank/DDBJ whole genome shotgun (WGS) entry which is preliminary data.</text>
</comment>
<dbReference type="Proteomes" id="UP001151760">
    <property type="component" value="Unassembled WGS sequence"/>
</dbReference>
<feature type="compositionally biased region" description="Polar residues" evidence="1">
    <location>
        <begin position="1"/>
        <end position="10"/>
    </location>
</feature>
<evidence type="ECO:0000313" key="3">
    <source>
        <dbReference type="Proteomes" id="UP001151760"/>
    </source>
</evidence>
<sequence length="114" mass="11967">MSPRMRTQSAGRPAAESLGGGAGERVSRGGRGRRPREGNDERVDELNGQGNGLGIGANGNVGGANGGAPDFPTIIAQQLRNLLPAMLAQVSNQGNVGNQNDNVVYGRSWERWEL</sequence>
<evidence type="ECO:0000256" key="1">
    <source>
        <dbReference type="SAM" id="MobiDB-lite"/>
    </source>
</evidence>
<feature type="compositionally biased region" description="Gly residues" evidence="1">
    <location>
        <begin position="49"/>
        <end position="66"/>
    </location>
</feature>
<evidence type="ECO:0000313" key="2">
    <source>
        <dbReference type="EMBL" id="GJT98310.1"/>
    </source>
</evidence>
<reference evidence="2" key="2">
    <citation type="submission" date="2022-01" db="EMBL/GenBank/DDBJ databases">
        <authorList>
            <person name="Yamashiro T."/>
            <person name="Shiraishi A."/>
            <person name="Satake H."/>
            <person name="Nakayama K."/>
        </authorList>
    </citation>
    <scope>NUCLEOTIDE SEQUENCE</scope>
</reference>
<name>A0ABQ5IF33_9ASTR</name>
<protein>
    <submittedName>
        <fullName evidence="2">Uncharacterized protein</fullName>
    </submittedName>
</protein>
<accession>A0ABQ5IF33</accession>
<keyword evidence="3" id="KW-1185">Reference proteome</keyword>
<reference evidence="2" key="1">
    <citation type="journal article" date="2022" name="Int. J. Mol. Sci.">
        <title>Draft Genome of Tanacetum Coccineum: Genomic Comparison of Closely Related Tanacetum-Family Plants.</title>
        <authorList>
            <person name="Yamashiro T."/>
            <person name="Shiraishi A."/>
            <person name="Nakayama K."/>
            <person name="Satake H."/>
        </authorList>
    </citation>
    <scope>NUCLEOTIDE SEQUENCE</scope>
</reference>
<proteinExistence type="predicted"/>